<dbReference type="PANTHER" id="PTHR31596:SF1">
    <property type="entry name" value="T-CELL ACTIVATION INHIBITOR, MITOCHONDRIAL"/>
    <property type="match status" value="1"/>
</dbReference>
<dbReference type="InParanoid" id="E0VTQ9"/>
<reference evidence="3" key="2">
    <citation type="submission" date="2007-04" db="EMBL/GenBank/DDBJ databases">
        <title>The genome of the human body louse.</title>
        <authorList>
            <consortium name="The Human Body Louse Genome Consortium"/>
            <person name="Kirkness E."/>
            <person name="Walenz B."/>
            <person name="Hass B."/>
            <person name="Bruggner R."/>
            <person name="Strausberg R."/>
        </authorList>
    </citation>
    <scope>NUCLEOTIDE SEQUENCE</scope>
    <source>
        <strain evidence="3">USDA</strain>
    </source>
</reference>
<gene>
    <name evidence="4" type="primary">8230573</name>
    <name evidence="3" type="ORF">Phum_PHUM436440</name>
</gene>
<feature type="domain" description="DUF4461" evidence="2">
    <location>
        <begin position="78"/>
        <end position="383"/>
    </location>
</feature>
<dbReference type="GeneID" id="8230573"/>
<organism>
    <name type="scientific">Pediculus humanus subsp. corporis</name>
    <name type="common">Body louse</name>
    <dbReference type="NCBI Taxonomy" id="121224"/>
    <lineage>
        <taxon>Eukaryota</taxon>
        <taxon>Metazoa</taxon>
        <taxon>Ecdysozoa</taxon>
        <taxon>Arthropoda</taxon>
        <taxon>Hexapoda</taxon>
        <taxon>Insecta</taxon>
        <taxon>Pterygota</taxon>
        <taxon>Neoptera</taxon>
        <taxon>Paraneoptera</taxon>
        <taxon>Psocodea</taxon>
        <taxon>Troctomorpha</taxon>
        <taxon>Phthiraptera</taxon>
        <taxon>Anoplura</taxon>
        <taxon>Pediculidae</taxon>
        <taxon>Pediculus</taxon>
    </lineage>
</organism>
<dbReference type="VEuPathDB" id="VectorBase:PHUM436440"/>
<evidence type="ECO:0000313" key="3">
    <source>
        <dbReference type="EMBL" id="EEB16765.1"/>
    </source>
</evidence>
<dbReference type="EnsemblMetazoa" id="PHUM436440-RA">
    <property type="protein sequence ID" value="PHUM436440-PA"/>
    <property type="gene ID" value="PHUM436440"/>
</dbReference>
<reference evidence="3" key="1">
    <citation type="submission" date="2007-04" db="EMBL/GenBank/DDBJ databases">
        <title>Annotation of Pediculus humanus corporis strain USDA.</title>
        <authorList>
            <person name="Kirkness E."/>
            <person name="Hannick L."/>
            <person name="Hass B."/>
            <person name="Bruggner R."/>
            <person name="Lawson D."/>
            <person name="Bidwell S."/>
            <person name="Joardar V."/>
            <person name="Caler E."/>
            <person name="Walenz B."/>
            <person name="Inman J."/>
            <person name="Schobel S."/>
            <person name="Galinsky K."/>
            <person name="Amedeo P."/>
            <person name="Strausberg R."/>
        </authorList>
    </citation>
    <scope>NUCLEOTIDE SEQUENCE</scope>
    <source>
        <strain evidence="3">USDA</strain>
    </source>
</reference>
<feature type="domain" description="DUF4460" evidence="1">
    <location>
        <begin position="22"/>
        <end position="70"/>
    </location>
</feature>
<dbReference type="eggNOG" id="ENOG502QTGC">
    <property type="taxonomic scope" value="Eukaryota"/>
</dbReference>
<dbReference type="FunCoup" id="E0VTQ9">
    <property type="interactions" value="710"/>
</dbReference>
<dbReference type="PANTHER" id="PTHR31596">
    <property type="entry name" value="T-CELL ACTIVATION INHIBITOR, MITOCHONDRIAL"/>
    <property type="match status" value="1"/>
</dbReference>
<evidence type="ECO:0000313" key="4">
    <source>
        <dbReference type="EnsemblMetazoa" id="PHUM436440-PA"/>
    </source>
</evidence>
<dbReference type="EMBL" id="AAZO01005333">
    <property type="status" value="NOT_ANNOTATED_CDS"/>
    <property type="molecule type" value="Genomic_DNA"/>
</dbReference>
<evidence type="ECO:0000313" key="5">
    <source>
        <dbReference type="Proteomes" id="UP000009046"/>
    </source>
</evidence>
<dbReference type="RefSeq" id="XP_002429503.1">
    <property type="nucleotide sequence ID" value="XM_002429458.1"/>
</dbReference>
<dbReference type="EMBL" id="DS235771">
    <property type="protein sequence ID" value="EEB16765.1"/>
    <property type="molecule type" value="Genomic_DNA"/>
</dbReference>
<reference evidence="4" key="3">
    <citation type="submission" date="2021-02" db="UniProtKB">
        <authorList>
            <consortium name="EnsemblMetazoa"/>
        </authorList>
    </citation>
    <scope>IDENTIFICATION</scope>
    <source>
        <strain evidence="4">USDA</strain>
    </source>
</reference>
<dbReference type="AlphaFoldDB" id="E0VTQ9"/>
<dbReference type="KEGG" id="phu:Phum_PHUM436440"/>
<dbReference type="Pfam" id="PF14687">
    <property type="entry name" value="DUF4460"/>
    <property type="match status" value="1"/>
</dbReference>
<dbReference type="InterPro" id="IPR028031">
    <property type="entry name" value="DUF4460"/>
</dbReference>
<protein>
    <recommendedName>
        <fullName evidence="6">T-cell activation inhibitor, mitochondrial</fullName>
    </recommendedName>
</protein>
<evidence type="ECO:0000259" key="1">
    <source>
        <dbReference type="Pfam" id="PF14687"/>
    </source>
</evidence>
<dbReference type="CTD" id="8230573"/>
<dbReference type="InterPro" id="IPR027989">
    <property type="entry name" value="DUF4461"/>
</dbReference>
<evidence type="ECO:0008006" key="6">
    <source>
        <dbReference type="Google" id="ProtNLM"/>
    </source>
</evidence>
<dbReference type="OrthoDB" id="4238at2759"/>
<dbReference type="Pfam" id="PF14688">
    <property type="entry name" value="DUF4461"/>
    <property type="match status" value="1"/>
</dbReference>
<dbReference type="Proteomes" id="UP000009046">
    <property type="component" value="Unassembled WGS sequence"/>
</dbReference>
<dbReference type="InterPro" id="IPR027986">
    <property type="entry name" value="TCAIM"/>
</dbReference>
<name>E0VTQ9_PEDHC</name>
<evidence type="ECO:0000259" key="2">
    <source>
        <dbReference type="Pfam" id="PF14688"/>
    </source>
</evidence>
<dbReference type="HOGENOM" id="CLU_025230_0_0_1"/>
<dbReference type="OMA" id="KLHISHY"/>
<accession>E0VTQ9</accession>
<sequence>MKVHQIMKFDGCSSLPLLNPLCRSLSSTEVSTALRPFYFFVHPDLFGQFPEERAINENSLKLLSSYLETLILNLLEGDWLSKNYSTAQEQLKAHEPLRDEIKKLKYRLCNELDLKKIKWDCGWNISHFKGSLQSLLILYEHHPQELKSLSGKTLIFGNETGVNLDGDVMLNCGEVRNNWLDVIKNIHRQDKVILKLPQFEKAVSRVLRDIKVVHRKFQPKVTAEKYENQLRRLITSLSDYQGRNGYPKHWPEKLNKFELVVETEAGPLMVSPTGQIIVPSSCPASILVNFISENLEEANRLLDEYKSNKYVEKDIHSRVVLEFRLLSLRKDDNITPKLMIDCCNNMLKHKNILKPLLNNSSLFITSYFSLLSDGQMCIPWNWKI</sequence>
<proteinExistence type="predicted"/>
<keyword evidence="5" id="KW-1185">Reference proteome</keyword>
<dbReference type="GO" id="GO:0005739">
    <property type="term" value="C:mitochondrion"/>
    <property type="evidence" value="ECO:0007669"/>
    <property type="project" value="TreeGrafter"/>
</dbReference>
<dbReference type="EMBL" id="AAZO01005334">
    <property type="status" value="NOT_ANNOTATED_CDS"/>
    <property type="molecule type" value="Genomic_DNA"/>
</dbReference>